<dbReference type="InterPro" id="IPR036527">
    <property type="entry name" value="SCP2_sterol-bd_dom_sf"/>
</dbReference>
<name>A0ABZ0WK77_9BURK</name>
<dbReference type="EMBL" id="CP139965">
    <property type="protein sequence ID" value="WQD77749.1"/>
    <property type="molecule type" value="Genomic_DNA"/>
</dbReference>
<dbReference type="Pfam" id="PF02036">
    <property type="entry name" value="SCP2"/>
    <property type="match status" value="1"/>
</dbReference>
<dbReference type="InterPro" id="IPR003033">
    <property type="entry name" value="SCP2_sterol-bd_dom"/>
</dbReference>
<evidence type="ECO:0000313" key="3">
    <source>
        <dbReference type="Proteomes" id="UP001325479"/>
    </source>
</evidence>
<protein>
    <submittedName>
        <fullName evidence="2">SCP2 sterol-binding domain-containing protein</fullName>
    </submittedName>
</protein>
<dbReference type="SUPFAM" id="SSF55718">
    <property type="entry name" value="SCP-like"/>
    <property type="match status" value="1"/>
</dbReference>
<accession>A0ABZ0WK77</accession>
<feature type="domain" description="SCP2" evidence="1">
    <location>
        <begin position="44"/>
        <end position="126"/>
    </location>
</feature>
<organism evidence="2 3">
    <name type="scientific">Paraburkholderia kururiensis</name>
    <dbReference type="NCBI Taxonomy" id="984307"/>
    <lineage>
        <taxon>Bacteria</taxon>
        <taxon>Pseudomonadati</taxon>
        <taxon>Pseudomonadota</taxon>
        <taxon>Betaproteobacteria</taxon>
        <taxon>Burkholderiales</taxon>
        <taxon>Burkholderiaceae</taxon>
        <taxon>Paraburkholderia</taxon>
    </lineage>
</organism>
<evidence type="ECO:0000313" key="2">
    <source>
        <dbReference type="EMBL" id="WQD77749.1"/>
    </source>
</evidence>
<sequence>MKLPSPVPLLRYCAARLPATPLAYALCVALNRHVLPVLDADTRALLAGHLYELKVTDIGLTVRLTVGVDRFELWRGDNRNPDLIVAASGPDFIRLAARDVDADTLFFSRRLIMQGSTELGLIVRNAVEAIDFEKMPGGALMQTALRRAVQITAQFA</sequence>
<dbReference type="RefSeq" id="WP_114812544.1">
    <property type="nucleotide sequence ID" value="NZ_CP139965.1"/>
</dbReference>
<gene>
    <name evidence="2" type="ORF">U0042_27535</name>
</gene>
<dbReference type="Proteomes" id="UP001325479">
    <property type="component" value="Chromosome"/>
</dbReference>
<keyword evidence="3" id="KW-1185">Reference proteome</keyword>
<proteinExistence type="predicted"/>
<reference evidence="2 3" key="1">
    <citation type="submission" date="2023-12" db="EMBL/GenBank/DDBJ databases">
        <title>Genome sequencing and assembly of bacterial species from a model synthetic community.</title>
        <authorList>
            <person name="Hogle S.L."/>
        </authorList>
    </citation>
    <scope>NUCLEOTIDE SEQUENCE [LARGE SCALE GENOMIC DNA]</scope>
    <source>
        <strain evidence="2 3">HAMBI 2494</strain>
    </source>
</reference>
<evidence type="ECO:0000259" key="1">
    <source>
        <dbReference type="Pfam" id="PF02036"/>
    </source>
</evidence>